<accession>A0A2M9A3C7</accession>
<protein>
    <submittedName>
        <fullName evidence="3">Uncharacterized protein (TIGR02145 family)</fullName>
    </submittedName>
</protein>
<dbReference type="RefSeq" id="WP_100424278.1">
    <property type="nucleotide sequence ID" value="NZ_PGEX01000001.1"/>
</dbReference>
<dbReference type="EMBL" id="PGEX01000001">
    <property type="protein sequence ID" value="PJJ40158.1"/>
    <property type="molecule type" value="Genomic_DNA"/>
</dbReference>
<dbReference type="OrthoDB" id="9775937at2"/>
<comment type="caution">
    <text evidence="3">The sequence shown here is derived from an EMBL/GenBank/DDBJ whole genome shotgun (WGS) entry which is preliminary data.</text>
</comment>
<reference evidence="3 4" key="1">
    <citation type="submission" date="2017-11" db="EMBL/GenBank/DDBJ databases">
        <title>Animal gut microbial communities from fecal samples from Wisconsin, USA.</title>
        <authorList>
            <person name="Neumann A."/>
        </authorList>
    </citation>
    <scope>NUCLEOTIDE SEQUENCE [LARGE SCALE GENOMIC DNA]</scope>
    <source>
        <strain evidence="3 4">UWS3</strain>
    </source>
</reference>
<gene>
    <name evidence="3" type="ORF">BGX16_0067</name>
</gene>
<sequence>MKTSKIQILCGLAALILGACDFSTAEEIAEEASSVSCPKALVCPDSLEAETICDARDGNVYRTVQIGSQTWLAENMNYCMNASWCYDDGASNCDVYGRLYEWSSAVKACPDGFHLPSQDEWDSLAAYALENAGDENSSLRSTESWDSDLVTPGNDVLGFNALASGRYYFRAFSDLGFKAYYWTRESETTTTAYIRTLSGMINTMGFGNSFKDSGLSVRCLKD</sequence>
<keyword evidence="1" id="KW-0732">Signal</keyword>
<dbReference type="Proteomes" id="UP000231134">
    <property type="component" value="Unassembled WGS sequence"/>
</dbReference>
<dbReference type="Pfam" id="PF09603">
    <property type="entry name" value="Fib_succ_major"/>
    <property type="match status" value="1"/>
</dbReference>
<dbReference type="AlphaFoldDB" id="A0A2M9A3C7"/>
<evidence type="ECO:0000313" key="4">
    <source>
        <dbReference type="Proteomes" id="UP000231134"/>
    </source>
</evidence>
<evidence type="ECO:0000256" key="1">
    <source>
        <dbReference type="SAM" id="SignalP"/>
    </source>
</evidence>
<organism evidence="3 4">
    <name type="scientific">Hallerella succinigenes</name>
    <dbReference type="NCBI Taxonomy" id="1896222"/>
    <lineage>
        <taxon>Bacteria</taxon>
        <taxon>Pseudomonadati</taxon>
        <taxon>Fibrobacterota</taxon>
        <taxon>Fibrobacteria</taxon>
        <taxon>Fibrobacterales</taxon>
        <taxon>Fibrobacteraceae</taxon>
        <taxon>Hallerella</taxon>
    </lineage>
</organism>
<name>A0A2M9A3C7_9BACT</name>
<proteinExistence type="predicted"/>
<keyword evidence="4" id="KW-1185">Reference proteome</keyword>
<dbReference type="NCBIfam" id="TIGR02145">
    <property type="entry name" value="Fib_succ_major"/>
    <property type="match status" value="1"/>
</dbReference>
<dbReference type="InterPro" id="IPR011871">
    <property type="entry name" value="Fib_succ_major"/>
</dbReference>
<feature type="domain" description="Fibrobacter succinogenes major paralogous" evidence="2">
    <location>
        <begin position="64"/>
        <end position="221"/>
    </location>
</feature>
<feature type="chain" id="PRO_5014993495" evidence="1">
    <location>
        <begin position="26"/>
        <end position="222"/>
    </location>
</feature>
<evidence type="ECO:0000313" key="3">
    <source>
        <dbReference type="EMBL" id="PJJ40158.1"/>
    </source>
</evidence>
<dbReference type="PROSITE" id="PS51257">
    <property type="entry name" value="PROKAR_LIPOPROTEIN"/>
    <property type="match status" value="1"/>
</dbReference>
<evidence type="ECO:0000259" key="2">
    <source>
        <dbReference type="Pfam" id="PF09603"/>
    </source>
</evidence>
<feature type="signal peptide" evidence="1">
    <location>
        <begin position="1"/>
        <end position="25"/>
    </location>
</feature>